<dbReference type="Proteomes" id="UP001155901">
    <property type="component" value="Unassembled WGS sequence"/>
</dbReference>
<dbReference type="RefSeq" id="WP_217945802.1">
    <property type="nucleotide sequence ID" value="NZ_JAHTGR010000022.1"/>
</dbReference>
<dbReference type="Proteomes" id="UP001162889">
    <property type="component" value="Unassembled WGS sequence"/>
</dbReference>
<name>A0AA41HCQ7_9BURK</name>
<organism evidence="1 3">
    <name type="scientific">Duganella violaceipulchra</name>
    <dbReference type="NCBI Taxonomy" id="2849652"/>
    <lineage>
        <taxon>Bacteria</taxon>
        <taxon>Pseudomonadati</taxon>
        <taxon>Pseudomonadota</taxon>
        <taxon>Betaproteobacteria</taxon>
        <taxon>Burkholderiales</taxon>
        <taxon>Oxalobacteraceae</taxon>
        <taxon>Telluria group</taxon>
        <taxon>Duganella</taxon>
    </lineage>
</organism>
<sequence length="231" mass="25658">MKVWVQRRLDGGAALDQPVQIGESDEPLELVMLQVTDQGQRRPTKVARLIPSGQRRAIDELVMPRLFWLRGGKFVLNGVAQLRESHGVKGYSQSWLCQLALPAEVDGFKVVPLYRYGEQIARRELVDRYATTLSGKLSVVCLLDQTLGRATVRADIGAPASASAYGRGVLLDANLEWMSTDSFELSGYEHVAAHADRPAITLQQGWLCQPDWAVAEQAAPTRTYRAGREER</sequence>
<reference evidence="2" key="2">
    <citation type="submission" date="2022-03" db="EMBL/GenBank/DDBJ databases">
        <title>Genome Encyclopedia of Bacteria and Archaea VI: Functional Genomics of Type Strains.</title>
        <authorList>
            <person name="Whitman W."/>
        </authorList>
    </citation>
    <scope>NUCLEOTIDE SEQUENCE</scope>
    <source>
        <strain evidence="2">HSC-15S17</strain>
    </source>
</reference>
<evidence type="ECO:0000313" key="2">
    <source>
        <dbReference type="EMBL" id="MCP2012352.1"/>
    </source>
</evidence>
<accession>A0AA41HCQ7</accession>
<evidence type="ECO:0000313" key="1">
    <source>
        <dbReference type="EMBL" id="MBV6324899.1"/>
    </source>
</evidence>
<dbReference type="AlphaFoldDB" id="A0AA41HCQ7"/>
<keyword evidence="4" id="KW-1185">Reference proteome</keyword>
<gene>
    <name evidence="1" type="ORF">KVP70_28670</name>
    <name evidence="2" type="ORF">L1274_006113</name>
</gene>
<evidence type="ECO:0000313" key="4">
    <source>
        <dbReference type="Proteomes" id="UP001162889"/>
    </source>
</evidence>
<dbReference type="EMBL" id="JAHTGR010000022">
    <property type="protein sequence ID" value="MBV6324899.1"/>
    <property type="molecule type" value="Genomic_DNA"/>
</dbReference>
<protein>
    <submittedName>
        <fullName evidence="1">Uncharacterized protein</fullName>
    </submittedName>
</protein>
<reference evidence="1" key="1">
    <citation type="submission" date="2021-07" db="EMBL/GenBank/DDBJ databases">
        <title>Characterization of violacein-producing bacteria and related species.</title>
        <authorList>
            <person name="Wilson H.S."/>
            <person name="De Leon M.E."/>
        </authorList>
    </citation>
    <scope>NUCLEOTIDE SEQUENCE</scope>
    <source>
        <strain evidence="1">HSC-15S17</strain>
    </source>
</reference>
<dbReference type="EMBL" id="JALJZU010000017">
    <property type="protein sequence ID" value="MCP2012352.1"/>
    <property type="molecule type" value="Genomic_DNA"/>
</dbReference>
<proteinExistence type="predicted"/>
<evidence type="ECO:0000313" key="3">
    <source>
        <dbReference type="Proteomes" id="UP001155901"/>
    </source>
</evidence>
<comment type="caution">
    <text evidence="1">The sequence shown here is derived from an EMBL/GenBank/DDBJ whole genome shotgun (WGS) entry which is preliminary data.</text>
</comment>